<accession>A0AA88USN5</accession>
<reference evidence="2" key="1">
    <citation type="submission" date="2022-12" db="EMBL/GenBank/DDBJ databases">
        <title>Draft genome assemblies for two species of Escallonia (Escalloniales).</title>
        <authorList>
            <person name="Chanderbali A."/>
            <person name="Dervinis C."/>
            <person name="Anghel I."/>
            <person name="Soltis D."/>
            <person name="Soltis P."/>
            <person name="Zapata F."/>
        </authorList>
    </citation>
    <scope>NUCLEOTIDE SEQUENCE</scope>
    <source>
        <strain evidence="2">UCBG92.1500</strain>
        <tissue evidence="2">Leaf</tissue>
    </source>
</reference>
<feature type="domain" description="Agenet" evidence="1">
    <location>
        <begin position="165"/>
        <end position="233"/>
    </location>
</feature>
<proteinExistence type="predicted"/>
<dbReference type="PANTHER" id="PTHR31917">
    <property type="entry name" value="AGENET DOMAIN-CONTAINING PROTEIN-RELATED"/>
    <property type="match status" value="1"/>
</dbReference>
<keyword evidence="3" id="KW-1185">Reference proteome</keyword>
<dbReference type="InterPro" id="IPR008395">
    <property type="entry name" value="Agenet-like_dom"/>
</dbReference>
<evidence type="ECO:0000313" key="2">
    <source>
        <dbReference type="EMBL" id="KAK2991768.1"/>
    </source>
</evidence>
<dbReference type="CDD" id="cd20406">
    <property type="entry name" value="Tudor_Agenet_AtDUF_rpt2_4"/>
    <property type="match status" value="2"/>
</dbReference>
<gene>
    <name evidence="2" type="ORF">RJ640_015502</name>
</gene>
<protein>
    <recommendedName>
        <fullName evidence="1">Agenet domain-containing protein</fullName>
    </recommendedName>
</protein>
<feature type="non-terminal residue" evidence="2">
    <location>
        <position position="300"/>
    </location>
</feature>
<feature type="domain" description="Agenet" evidence="1">
    <location>
        <begin position="71"/>
        <end position="127"/>
    </location>
</feature>
<dbReference type="SMART" id="SM00743">
    <property type="entry name" value="Agenet"/>
    <property type="match status" value="4"/>
</dbReference>
<feature type="domain" description="Agenet" evidence="1">
    <location>
        <begin position="236"/>
        <end position="292"/>
    </location>
</feature>
<dbReference type="InterPro" id="IPR014002">
    <property type="entry name" value="Agenet_dom_plant"/>
</dbReference>
<feature type="domain" description="Agenet" evidence="1">
    <location>
        <begin position="2"/>
        <end position="69"/>
    </location>
</feature>
<sequence length="300" mass="34662">MDHFPKGTEVEISSNEEGFRGSWYAGTVIRPSNPKNKVLVQYRTLTDGSRPLREVFDAVQLRPPPPRERRRSFEFSEEVDAYNRDGWWEGVVTRVLAGGRYAVYFRATREEMEFGESELRLHREWVKGSWVPPLEEEINGQNGNDVAQKVLNSTEVKSSVETVEEIFGKGAIVEISSDEDGFQGAWFGATVIEALGNSKFLIEYQSLRNDDDTELLKEEVDHLHIRPYPPDTLVIDQFSRHEEVDALYNDGWWVGVIAKVLKGQRYVVYFRGTNEEMEFKHSDLRLHQDWINGKWVMASQ</sequence>
<dbReference type="Proteomes" id="UP001187471">
    <property type="component" value="Unassembled WGS sequence"/>
</dbReference>
<dbReference type="CDD" id="cd20405">
    <property type="entry name" value="Tudor_Agenet_AtDUF_rpt1_3"/>
    <property type="match status" value="2"/>
</dbReference>
<dbReference type="PANTHER" id="PTHR31917:SF147">
    <property type="entry name" value="AGENET DOMAIN-CONTAINING PROTEIN"/>
    <property type="match status" value="1"/>
</dbReference>
<dbReference type="Pfam" id="PF05641">
    <property type="entry name" value="Agenet"/>
    <property type="match status" value="4"/>
</dbReference>
<name>A0AA88USN5_9ASTE</name>
<dbReference type="AlphaFoldDB" id="A0AA88USN5"/>
<organism evidence="2 3">
    <name type="scientific">Escallonia rubra</name>
    <dbReference type="NCBI Taxonomy" id="112253"/>
    <lineage>
        <taxon>Eukaryota</taxon>
        <taxon>Viridiplantae</taxon>
        <taxon>Streptophyta</taxon>
        <taxon>Embryophyta</taxon>
        <taxon>Tracheophyta</taxon>
        <taxon>Spermatophyta</taxon>
        <taxon>Magnoliopsida</taxon>
        <taxon>eudicotyledons</taxon>
        <taxon>Gunneridae</taxon>
        <taxon>Pentapetalae</taxon>
        <taxon>asterids</taxon>
        <taxon>campanulids</taxon>
        <taxon>Escalloniales</taxon>
        <taxon>Escalloniaceae</taxon>
        <taxon>Escallonia</taxon>
    </lineage>
</organism>
<dbReference type="EMBL" id="JAVXUO010000473">
    <property type="protein sequence ID" value="KAK2991768.1"/>
    <property type="molecule type" value="Genomic_DNA"/>
</dbReference>
<comment type="caution">
    <text evidence="2">The sequence shown here is derived from an EMBL/GenBank/DDBJ whole genome shotgun (WGS) entry which is preliminary data.</text>
</comment>
<evidence type="ECO:0000313" key="3">
    <source>
        <dbReference type="Proteomes" id="UP001187471"/>
    </source>
</evidence>
<evidence type="ECO:0000259" key="1">
    <source>
        <dbReference type="SMART" id="SM00743"/>
    </source>
</evidence>